<dbReference type="InterPro" id="IPR025497">
    <property type="entry name" value="PatA-like_N"/>
</dbReference>
<dbReference type="InterPro" id="IPR011006">
    <property type="entry name" value="CheY-like_superfamily"/>
</dbReference>
<protein>
    <recommendedName>
        <fullName evidence="3">Response regulatory domain-containing protein</fullName>
    </recommendedName>
</protein>
<dbReference type="Pfam" id="PF14332">
    <property type="entry name" value="DUF4388"/>
    <property type="match status" value="1"/>
</dbReference>
<dbReference type="SUPFAM" id="SSF52172">
    <property type="entry name" value="CheY-like"/>
    <property type="match status" value="1"/>
</dbReference>
<dbReference type="SMART" id="SM00448">
    <property type="entry name" value="REC"/>
    <property type="match status" value="1"/>
</dbReference>
<dbReference type="PROSITE" id="PS50110">
    <property type="entry name" value="RESPONSE_REGULATORY"/>
    <property type="match status" value="1"/>
</dbReference>
<evidence type="ECO:0000313" key="5">
    <source>
        <dbReference type="Proteomes" id="UP000199409"/>
    </source>
</evidence>
<name>A0A1H3XLY4_9BACT</name>
<sequence>MKKILIVDDEKSFLLSLKDGLSVHNDKFQIVTAENGREAIEVLRSAPIDLLVTDLKLPVMNGFELLAWTSRHQPQLPVIVMSAFGTPEIEARLEKMDTLQFLDKPLDLQMLEEGIFNGLNAGGKSFIRGITLATFLQLMKVEKKNCTLKVTNSNQTAYLYVSRGELIDAELGDQSGLDAALDIVGWTGAEIEMDGICRRQNDVIKLPMEHLLIEAFKRKDEAAELEKSYLEDVDERVDGFINDLSADSKPVESAENSNYQVLEKVLTRLVSVQEYSIFDQEKVLVGKSPKTSSLDEVDPTVFDAFLTDLAEDCDFGPYRYATFNGANRYRYLLFHNQQFCVLAKLKPGVQSQQVIKEVEGSINRYING</sequence>
<reference evidence="4 5" key="1">
    <citation type="submission" date="2016-10" db="EMBL/GenBank/DDBJ databases">
        <authorList>
            <person name="de Groot N.N."/>
        </authorList>
    </citation>
    <scope>NUCLEOTIDE SEQUENCE [LARGE SCALE GENOMIC DNA]</scope>
    <source>
        <strain evidence="4 5">DSM 7343</strain>
    </source>
</reference>
<evidence type="ECO:0000256" key="1">
    <source>
        <dbReference type="ARBA" id="ARBA00022553"/>
    </source>
</evidence>
<keyword evidence="1 2" id="KW-0597">Phosphoprotein</keyword>
<dbReference type="InterPro" id="IPR050595">
    <property type="entry name" value="Bact_response_regulator"/>
</dbReference>
<dbReference type="InterPro" id="IPR001789">
    <property type="entry name" value="Sig_transdc_resp-reg_receiver"/>
</dbReference>
<dbReference type="Pfam" id="PF00072">
    <property type="entry name" value="Response_reg"/>
    <property type="match status" value="1"/>
</dbReference>
<dbReference type="AlphaFoldDB" id="A0A1H3XLY4"/>
<dbReference type="OrthoDB" id="5487947at2"/>
<dbReference type="GO" id="GO:0000160">
    <property type="term" value="P:phosphorelay signal transduction system"/>
    <property type="evidence" value="ECO:0007669"/>
    <property type="project" value="InterPro"/>
</dbReference>
<keyword evidence="5" id="KW-1185">Reference proteome</keyword>
<proteinExistence type="predicted"/>
<evidence type="ECO:0000259" key="3">
    <source>
        <dbReference type="PROSITE" id="PS50110"/>
    </source>
</evidence>
<dbReference type="Gene3D" id="3.40.50.2300">
    <property type="match status" value="1"/>
</dbReference>
<gene>
    <name evidence="4" type="ORF">SAMN05660420_01031</name>
</gene>
<organism evidence="4 5">
    <name type="scientific">Desulfuromusa kysingii</name>
    <dbReference type="NCBI Taxonomy" id="37625"/>
    <lineage>
        <taxon>Bacteria</taxon>
        <taxon>Pseudomonadati</taxon>
        <taxon>Thermodesulfobacteriota</taxon>
        <taxon>Desulfuromonadia</taxon>
        <taxon>Desulfuromonadales</taxon>
        <taxon>Geopsychrobacteraceae</taxon>
        <taxon>Desulfuromusa</taxon>
    </lineage>
</organism>
<dbReference type="PANTHER" id="PTHR44591">
    <property type="entry name" value="STRESS RESPONSE REGULATOR PROTEIN 1"/>
    <property type="match status" value="1"/>
</dbReference>
<feature type="modified residue" description="4-aspartylphosphate" evidence="2">
    <location>
        <position position="54"/>
    </location>
</feature>
<dbReference type="EMBL" id="FNQN01000002">
    <property type="protein sequence ID" value="SEA00353.1"/>
    <property type="molecule type" value="Genomic_DNA"/>
</dbReference>
<dbReference type="RefSeq" id="WP_092345370.1">
    <property type="nucleotide sequence ID" value="NZ_FNQN01000002.1"/>
</dbReference>
<evidence type="ECO:0000313" key="4">
    <source>
        <dbReference type="EMBL" id="SEA00353.1"/>
    </source>
</evidence>
<dbReference type="CDD" id="cd00156">
    <property type="entry name" value="REC"/>
    <property type="match status" value="1"/>
</dbReference>
<dbReference type="Proteomes" id="UP000199409">
    <property type="component" value="Unassembled WGS sequence"/>
</dbReference>
<feature type="domain" description="Response regulatory" evidence="3">
    <location>
        <begin position="3"/>
        <end position="119"/>
    </location>
</feature>
<dbReference type="PANTHER" id="PTHR44591:SF3">
    <property type="entry name" value="RESPONSE REGULATORY DOMAIN-CONTAINING PROTEIN"/>
    <property type="match status" value="1"/>
</dbReference>
<evidence type="ECO:0000256" key="2">
    <source>
        <dbReference type="PROSITE-ProRule" id="PRU00169"/>
    </source>
</evidence>
<accession>A0A1H3XLY4</accession>
<dbReference type="STRING" id="37625.SAMN05660420_01031"/>